<dbReference type="InterPro" id="IPR052957">
    <property type="entry name" value="Auxin_embryo_med"/>
</dbReference>
<protein>
    <submittedName>
        <fullName evidence="2">DUF3883 domain-containing protein</fullName>
    </submittedName>
</protein>
<keyword evidence="3" id="KW-1185">Reference proteome</keyword>
<dbReference type="InterPro" id="IPR036890">
    <property type="entry name" value="HATPase_C_sf"/>
</dbReference>
<dbReference type="InterPro" id="IPR024975">
    <property type="entry name" value="NOV_C"/>
</dbReference>
<comment type="caution">
    <text evidence="2">The sequence shown here is derived from an EMBL/GenBank/DDBJ whole genome shotgun (WGS) entry which is preliminary data.</text>
</comment>
<feature type="domain" description="Protein NO VEIN C-terminal" evidence="1">
    <location>
        <begin position="1367"/>
        <end position="1447"/>
    </location>
</feature>
<sequence>MSIKKQVEKIITKRWEELRNPKNLIGLNNIEKQTNQGYNGRQLLELFQNCEDEGASKVKIYLDTEKRLLEISNDGDKPFSIKGYDSIFYPGLSSKVSSGYIGNKGLGFRSIINWADKISIISNDFKVVFDETLKKDIILNKIGYTESELSQIRRERKLNADVYPLPLLNCCRIEDVIDNSDFTTTISIRYKSEYEYRIKEQLESISEKTLLFLQNINTIEIDGNVLNKTISITRKKISENNSEISHNGQIYYVISDDGIVDENLIEDKESSQPKRYSVKIAYSNDLSFKDKVLYNYFKTQIPFELPFVAHASLELDQNRNHSTKSEVNPFILDKLFKLHLKFIEILKSKHFKSWLPYQTINNDKFSVYEPYSNVIDNYWENFEVYPILSGNYVNSSIAKNLGNRIAEFIQKNNLETYFGEQLVYCALPIEPQQYVSKPGNYKAIIESFAIHLNVAQRAELVSLLLEIYPNEKFCVLIDEKDNLIKTVDYVYTDKTTENKDLKVPYYSKIRFLNPELYIELLDKLQLQSETHKSRGLKDKLEKISDVHSFEPQTVIKKIISETTEYLKENENDKNKIIREFYQKLFYNYKLRAENPFLDYETEIPCLNQNDELLHIKSLALSDEFEIGKLSNQVFGDLYGNEYTITSLESLGLENENLIQVEEFLEWLGVNPFSIVEMVRAKIETEFINYSNHIHNTAISSYSLYNIRLFNKITNNGDITINHIIAWLSLDEKIKSIFKNYTEFYSSEEKLNYSHYGIKAIRPFKNFLYFKLSKQYDIQDYLITTKKQEWFNPFTIDYEYLFNINKDLDKEKVDGILSFFGAKKDFNDLDINYLKIKTQELAVRNNDKGSQVFYKNLVGHYKKNGQSMLGVDLYAKEGKDIVVKNSSQIYFSDRIQLPETLTNKFPLLYYPSRSGGARAIKMFGLMNLNNLDLKIETEERNLTISDDFEIMFKEIKPFILAFRLDKISKEDVKNDQVLLLNKLKIICCQELTCRLEDEIFAIEPYNYAYSKNQFYINIPIGSSMSQLKLNKQFRDNLSDIFLKVFDTLDEKKTFESIIMQSKEDNMYDVKNELAEGILEEANILLGELSVRLSIWKTIFRIKGLHVSSELNENNIDNCIFENFPELAEQKLFQSDDNLEELFRIRRVFTLLRIDLKDYNDVSDYKITFEKLFSNEIHRFYDERKKNIKNQLWFYLSSKEKDEQSNFIKYLHIIEHLLDTFHFTQNENKYNLELTLANLLKEKVPIMKFNLESEAYPEYDSIESENIKHFSDDEILDIRRSKTFNSLSYFKGHIDYIKAQLNKKEQQQKEEGHPVDFDLDIDQPSELIEEFEVVINPNGGWKQEGNGLWLGNKTELSSNQKKTLGNTVEEIVKKYLTERPLLYNKVELIAKTNESEHYDIKYYDVTQKQMRYVESKYYNGSSFILSRDEMEYGLKNAKQYEIWLVNKDSKIFVINDINKLGQLQPLKYRVEIKLQEYAIQD</sequence>
<name>A0A5C6ZGP1_9FLAO</name>
<reference evidence="2 3" key="1">
    <citation type="submission" date="2019-08" db="EMBL/GenBank/DDBJ databases">
        <title>Genomes of Subsaximicrobium wynnwilliamsii strains.</title>
        <authorList>
            <person name="Bowman J.P."/>
        </authorList>
    </citation>
    <scope>NUCLEOTIDE SEQUENCE [LARGE SCALE GENOMIC DNA]</scope>
    <source>
        <strain evidence="2 3">2-80-2</strain>
    </source>
</reference>
<evidence type="ECO:0000313" key="2">
    <source>
        <dbReference type="EMBL" id="TXD88859.1"/>
    </source>
</evidence>
<dbReference type="NCBIfam" id="NF047352">
    <property type="entry name" value="P_loop_sacsin"/>
    <property type="match status" value="1"/>
</dbReference>
<proteinExistence type="predicted"/>
<dbReference type="PANTHER" id="PTHR32387">
    <property type="entry name" value="WU:FJ29H11"/>
    <property type="match status" value="1"/>
</dbReference>
<evidence type="ECO:0000313" key="3">
    <source>
        <dbReference type="Proteomes" id="UP000321578"/>
    </source>
</evidence>
<gene>
    <name evidence="2" type="ORF">ESY86_11540</name>
</gene>
<dbReference type="PANTHER" id="PTHR32387:SF3">
    <property type="entry name" value="ATP_DNA BINDING PROTEIN"/>
    <property type="match status" value="1"/>
</dbReference>
<dbReference type="OrthoDB" id="7782105at2"/>
<dbReference type="EMBL" id="VORO01000011">
    <property type="protein sequence ID" value="TXD88859.1"/>
    <property type="molecule type" value="Genomic_DNA"/>
</dbReference>
<dbReference type="SUPFAM" id="SSF55874">
    <property type="entry name" value="ATPase domain of HSP90 chaperone/DNA topoisomerase II/histidine kinase"/>
    <property type="match status" value="1"/>
</dbReference>
<dbReference type="Proteomes" id="UP000321578">
    <property type="component" value="Unassembled WGS sequence"/>
</dbReference>
<organism evidence="2 3">
    <name type="scientific">Subsaximicrobium wynnwilliamsii</name>
    <dbReference type="NCBI Taxonomy" id="291179"/>
    <lineage>
        <taxon>Bacteria</taxon>
        <taxon>Pseudomonadati</taxon>
        <taxon>Bacteroidota</taxon>
        <taxon>Flavobacteriia</taxon>
        <taxon>Flavobacteriales</taxon>
        <taxon>Flavobacteriaceae</taxon>
        <taxon>Subsaximicrobium</taxon>
    </lineage>
</organism>
<dbReference type="Pfam" id="PF13020">
    <property type="entry name" value="NOV_C"/>
    <property type="match status" value="1"/>
</dbReference>
<accession>A0A5C6ZGP1</accession>
<evidence type="ECO:0000259" key="1">
    <source>
        <dbReference type="Pfam" id="PF13020"/>
    </source>
</evidence>
<dbReference type="RefSeq" id="WP_147086739.1">
    <property type="nucleotide sequence ID" value="NZ_VORM01000010.1"/>
</dbReference>